<dbReference type="VEuPathDB" id="FungiDB:ASPCADRAFT_210240"/>
<organism evidence="1 2">
    <name type="scientific">Aspergillus carbonarius (strain ITEM 5010)</name>
    <dbReference type="NCBI Taxonomy" id="602072"/>
    <lineage>
        <taxon>Eukaryota</taxon>
        <taxon>Fungi</taxon>
        <taxon>Dikarya</taxon>
        <taxon>Ascomycota</taxon>
        <taxon>Pezizomycotina</taxon>
        <taxon>Eurotiomycetes</taxon>
        <taxon>Eurotiomycetidae</taxon>
        <taxon>Eurotiales</taxon>
        <taxon>Aspergillaceae</taxon>
        <taxon>Aspergillus</taxon>
        <taxon>Aspergillus subgen. Circumdati</taxon>
    </lineage>
</organism>
<protein>
    <submittedName>
        <fullName evidence="1">Uncharacterized protein</fullName>
    </submittedName>
</protein>
<dbReference type="AlphaFoldDB" id="A0A1R3RD10"/>
<keyword evidence="2" id="KW-1185">Reference proteome</keyword>
<name>A0A1R3RD10_ASPC5</name>
<evidence type="ECO:0000313" key="1">
    <source>
        <dbReference type="EMBL" id="OOF92372.1"/>
    </source>
</evidence>
<proteinExistence type="predicted"/>
<dbReference type="Proteomes" id="UP000188318">
    <property type="component" value="Unassembled WGS sequence"/>
</dbReference>
<dbReference type="OrthoDB" id="10499888at2759"/>
<reference evidence="2" key="1">
    <citation type="journal article" date="2017" name="Genome Biol.">
        <title>Comparative genomics reveals high biological diversity and specific adaptations in the industrially and medically important fungal genus Aspergillus.</title>
        <authorList>
            <person name="de Vries R.P."/>
            <person name="Riley R."/>
            <person name="Wiebenga A."/>
            <person name="Aguilar-Osorio G."/>
            <person name="Amillis S."/>
            <person name="Uchima C.A."/>
            <person name="Anderluh G."/>
            <person name="Asadollahi M."/>
            <person name="Askin M."/>
            <person name="Barry K."/>
            <person name="Battaglia E."/>
            <person name="Bayram O."/>
            <person name="Benocci T."/>
            <person name="Braus-Stromeyer S.A."/>
            <person name="Caldana C."/>
            <person name="Canovas D."/>
            <person name="Cerqueira G.C."/>
            <person name="Chen F."/>
            <person name="Chen W."/>
            <person name="Choi C."/>
            <person name="Clum A."/>
            <person name="Dos Santos R.A."/>
            <person name="Damasio A.R."/>
            <person name="Diallinas G."/>
            <person name="Emri T."/>
            <person name="Fekete E."/>
            <person name="Flipphi M."/>
            <person name="Freyberg S."/>
            <person name="Gallo A."/>
            <person name="Gournas C."/>
            <person name="Habgood R."/>
            <person name="Hainaut M."/>
            <person name="Harispe M.L."/>
            <person name="Henrissat B."/>
            <person name="Hilden K.S."/>
            <person name="Hope R."/>
            <person name="Hossain A."/>
            <person name="Karabika E."/>
            <person name="Karaffa L."/>
            <person name="Karanyi Z."/>
            <person name="Krasevec N."/>
            <person name="Kuo A."/>
            <person name="Kusch H."/>
            <person name="LaButti K."/>
            <person name="Lagendijk E.L."/>
            <person name="Lapidus A."/>
            <person name="Levasseur A."/>
            <person name="Lindquist E."/>
            <person name="Lipzen A."/>
            <person name="Logrieco A.F."/>
            <person name="MacCabe A."/>
            <person name="Maekelae M.R."/>
            <person name="Malavazi I."/>
            <person name="Melin P."/>
            <person name="Meyer V."/>
            <person name="Mielnichuk N."/>
            <person name="Miskei M."/>
            <person name="Molnar A.P."/>
            <person name="Mule G."/>
            <person name="Ngan C.Y."/>
            <person name="Orejas M."/>
            <person name="Orosz E."/>
            <person name="Ouedraogo J.P."/>
            <person name="Overkamp K.M."/>
            <person name="Park H.-S."/>
            <person name="Perrone G."/>
            <person name="Piumi F."/>
            <person name="Punt P.J."/>
            <person name="Ram A.F."/>
            <person name="Ramon A."/>
            <person name="Rauscher S."/>
            <person name="Record E."/>
            <person name="Riano-Pachon D.M."/>
            <person name="Robert V."/>
            <person name="Roehrig J."/>
            <person name="Ruller R."/>
            <person name="Salamov A."/>
            <person name="Salih N.S."/>
            <person name="Samson R.A."/>
            <person name="Sandor E."/>
            <person name="Sanguinetti M."/>
            <person name="Schuetze T."/>
            <person name="Sepcic K."/>
            <person name="Shelest E."/>
            <person name="Sherlock G."/>
            <person name="Sophianopoulou V."/>
            <person name="Squina F.M."/>
            <person name="Sun H."/>
            <person name="Susca A."/>
            <person name="Todd R.B."/>
            <person name="Tsang A."/>
            <person name="Unkles S.E."/>
            <person name="van de Wiele N."/>
            <person name="van Rossen-Uffink D."/>
            <person name="Oliveira J.V."/>
            <person name="Vesth T.C."/>
            <person name="Visser J."/>
            <person name="Yu J.-H."/>
            <person name="Zhou M."/>
            <person name="Andersen M.R."/>
            <person name="Archer D.B."/>
            <person name="Baker S.E."/>
            <person name="Benoit I."/>
            <person name="Brakhage A.A."/>
            <person name="Braus G.H."/>
            <person name="Fischer R."/>
            <person name="Frisvad J.C."/>
            <person name="Goldman G.H."/>
            <person name="Houbraken J."/>
            <person name="Oakley B."/>
            <person name="Pocsi I."/>
            <person name="Scazzocchio C."/>
            <person name="Seiboth B."/>
            <person name="vanKuyk P.A."/>
            <person name="Wortman J."/>
            <person name="Dyer P.S."/>
            <person name="Grigoriev I.V."/>
        </authorList>
    </citation>
    <scope>NUCLEOTIDE SEQUENCE [LARGE SCALE GENOMIC DNA]</scope>
    <source>
        <strain evidence="2">ITEM 5010</strain>
    </source>
</reference>
<dbReference type="EMBL" id="KV907507">
    <property type="protein sequence ID" value="OOF92372.1"/>
    <property type="molecule type" value="Genomic_DNA"/>
</dbReference>
<accession>A0A1R3RD10</accession>
<sequence length="74" mass="7757">MAEGMTAAAQGGGCPVSSPWIAWPTESIATGVKSLHAMTAYQCAPVEARARFSLDATGLITFPPVWNPPQPPFL</sequence>
<gene>
    <name evidence="1" type="ORF">ASPCADRAFT_210240</name>
</gene>
<evidence type="ECO:0000313" key="2">
    <source>
        <dbReference type="Proteomes" id="UP000188318"/>
    </source>
</evidence>